<organism evidence="1 2">
    <name type="scientific">Microbacterium phage Floof</name>
    <dbReference type="NCBI Taxonomy" id="2201433"/>
    <lineage>
        <taxon>Viruses</taxon>
        <taxon>Duplodnaviria</taxon>
        <taxon>Heunggongvirae</taxon>
        <taxon>Uroviricota</taxon>
        <taxon>Caudoviricetes</taxon>
        <taxon>Casidaviridae</taxon>
        <taxon>Percivalvirus</taxon>
        <taxon>Percivalvirus floof</taxon>
    </lineage>
</organism>
<evidence type="ECO:0000313" key="2">
    <source>
        <dbReference type="Proteomes" id="UP000251585"/>
    </source>
</evidence>
<protein>
    <submittedName>
        <fullName evidence="1">Uncharacterized protein</fullName>
    </submittedName>
</protein>
<proteinExistence type="predicted"/>
<dbReference type="Proteomes" id="UP000251585">
    <property type="component" value="Segment"/>
</dbReference>
<dbReference type="EMBL" id="MH271298">
    <property type="protein sequence ID" value="AWY04898.1"/>
    <property type="molecule type" value="Genomic_DNA"/>
</dbReference>
<name>A0A2Z4Q5R8_9CAUD</name>
<sequence length="43" mass="4783">MIAPRRAQTGPIRARTGLRTGAHQYRLLAHQALAAYQRGLSPR</sequence>
<evidence type="ECO:0000313" key="1">
    <source>
        <dbReference type="EMBL" id="AWY04898.1"/>
    </source>
</evidence>
<gene>
    <name evidence="1" type="primary">63</name>
    <name evidence="1" type="ORF">PBI_FLOOF_63</name>
</gene>
<accession>A0A2Z4Q5R8</accession>
<keyword evidence="2" id="KW-1185">Reference proteome</keyword>
<reference evidence="2" key="1">
    <citation type="submission" date="2018-04" db="EMBL/GenBank/DDBJ databases">
        <authorList>
            <person name="Go L.Y."/>
            <person name="Mitchell J.A."/>
        </authorList>
    </citation>
    <scope>NUCLEOTIDE SEQUENCE [LARGE SCALE GENOMIC DNA]</scope>
</reference>